<evidence type="ECO:0000259" key="1">
    <source>
        <dbReference type="Pfam" id="PF13579"/>
    </source>
</evidence>
<dbReference type="InterPro" id="IPR028098">
    <property type="entry name" value="Glyco_trans_4-like_N"/>
</dbReference>
<sequence>MKSVLLIAFHFPPVQVSSGLQRTLANAAYLPENGWRPLVLSAAPRAYPRTSDNQLNDIPEGTVVERAWAMDTARHLKVRGWYPGWLALPDRWVGWAVGGLVCGWRLLRRYRPSIIWSTYPIATAHLIGLGLHKVSGLPWVVDFRDSMTEDDYPPEPRKRRVYRWIEKRAMRHCSLAVFTTPSAAAMYRERYPELPQDRFLVIPNGYDHRIFDEVEGDVAASPEPEPSRGNCLLLLHSGVIYPQERDPEPFFTALSMLKREGLIDAGSVRVRLRAPGHRSVFEPMLGRLDIEDMVELAPALPYREALGELLRADGLLVFQAANCNHQIPAKIYEYFRARKPVLALTDSAGDTASALRQAGIDSIVPLDNAQAIASGLVEFVARLRDRTAGIAAEEAVAQSSRKAGVAKLARAMNALVDTRSRPG</sequence>
<keyword evidence="3" id="KW-1185">Reference proteome</keyword>
<dbReference type="Proteomes" id="UP000664303">
    <property type="component" value="Unassembled WGS sequence"/>
</dbReference>
<evidence type="ECO:0000313" key="3">
    <source>
        <dbReference type="Proteomes" id="UP000664303"/>
    </source>
</evidence>
<accession>A0A939DFQ9</accession>
<dbReference type="EMBL" id="JAFKCZ010000008">
    <property type="protein sequence ID" value="MBN7797423.1"/>
    <property type="molecule type" value="Genomic_DNA"/>
</dbReference>
<dbReference type="SUPFAM" id="SSF53756">
    <property type="entry name" value="UDP-Glycosyltransferase/glycogen phosphorylase"/>
    <property type="match status" value="1"/>
</dbReference>
<protein>
    <submittedName>
        <fullName evidence="2">Glycosyltransferase</fullName>
    </submittedName>
</protein>
<dbReference type="Gene3D" id="3.40.50.2000">
    <property type="entry name" value="Glycogen Phosphorylase B"/>
    <property type="match status" value="1"/>
</dbReference>
<dbReference type="Pfam" id="PF13579">
    <property type="entry name" value="Glyco_trans_4_4"/>
    <property type="match status" value="1"/>
</dbReference>
<organism evidence="2 3">
    <name type="scientific">Parahaliea mediterranea</name>
    <dbReference type="NCBI Taxonomy" id="651086"/>
    <lineage>
        <taxon>Bacteria</taxon>
        <taxon>Pseudomonadati</taxon>
        <taxon>Pseudomonadota</taxon>
        <taxon>Gammaproteobacteria</taxon>
        <taxon>Cellvibrionales</taxon>
        <taxon>Halieaceae</taxon>
        <taxon>Parahaliea</taxon>
    </lineage>
</organism>
<gene>
    <name evidence="2" type="ORF">JYP50_12515</name>
</gene>
<name>A0A939DFQ9_9GAMM</name>
<evidence type="ECO:0000313" key="2">
    <source>
        <dbReference type="EMBL" id="MBN7797423.1"/>
    </source>
</evidence>
<proteinExistence type="predicted"/>
<feature type="domain" description="Glycosyltransferase subfamily 4-like N-terminal" evidence="1">
    <location>
        <begin position="22"/>
        <end position="205"/>
    </location>
</feature>
<dbReference type="RefSeq" id="WP_206560870.1">
    <property type="nucleotide sequence ID" value="NZ_JAFKCZ010000008.1"/>
</dbReference>
<dbReference type="AlphaFoldDB" id="A0A939DFQ9"/>
<dbReference type="GO" id="GO:0016757">
    <property type="term" value="F:glycosyltransferase activity"/>
    <property type="evidence" value="ECO:0007669"/>
    <property type="project" value="UniProtKB-ARBA"/>
</dbReference>
<comment type="caution">
    <text evidence="2">The sequence shown here is derived from an EMBL/GenBank/DDBJ whole genome shotgun (WGS) entry which is preliminary data.</text>
</comment>
<reference evidence="2" key="1">
    <citation type="submission" date="2021-02" db="EMBL/GenBank/DDBJ databases">
        <title>PHA producing bacteria isolated from coastal sediment in Guangdong, Shenzhen.</title>
        <authorList>
            <person name="Zheng W."/>
            <person name="Yu S."/>
            <person name="Huang Y."/>
        </authorList>
    </citation>
    <scope>NUCLEOTIDE SEQUENCE</scope>
    <source>
        <strain evidence="2">TN14-10</strain>
    </source>
</reference>